<accession>A0AAE0TKP1</accession>
<evidence type="ECO:0000313" key="2">
    <source>
        <dbReference type="Proteomes" id="UP001195483"/>
    </source>
</evidence>
<protein>
    <submittedName>
        <fullName evidence="1">Uncharacterized protein</fullName>
    </submittedName>
</protein>
<name>A0AAE0TKP1_9BIVA</name>
<reference evidence="1" key="3">
    <citation type="submission" date="2023-05" db="EMBL/GenBank/DDBJ databases">
        <authorList>
            <person name="Smith C.H."/>
        </authorList>
    </citation>
    <scope>NUCLEOTIDE SEQUENCE</scope>
    <source>
        <strain evidence="1">CHS0354</strain>
        <tissue evidence="1">Mantle</tissue>
    </source>
</reference>
<reference evidence="1" key="2">
    <citation type="journal article" date="2021" name="Genome Biol. Evol.">
        <title>Developing a high-quality reference genome for a parasitic bivalve with doubly uniparental inheritance (Bivalvia: Unionida).</title>
        <authorList>
            <person name="Smith C.H."/>
        </authorList>
    </citation>
    <scope>NUCLEOTIDE SEQUENCE</scope>
    <source>
        <strain evidence="1">CHS0354</strain>
        <tissue evidence="1">Mantle</tissue>
    </source>
</reference>
<dbReference type="AlphaFoldDB" id="A0AAE0TKP1"/>
<reference evidence="1" key="1">
    <citation type="journal article" date="2021" name="Genome Biol. Evol.">
        <title>A High-Quality Reference Genome for a Parasitic Bivalve with Doubly Uniparental Inheritance (Bivalvia: Unionida).</title>
        <authorList>
            <person name="Smith C.H."/>
        </authorList>
    </citation>
    <scope>NUCLEOTIDE SEQUENCE</scope>
    <source>
        <strain evidence="1">CHS0354</strain>
    </source>
</reference>
<dbReference type="SUPFAM" id="SSF50044">
    <property type="entry name" value="SH3-domain"/>
    <property type="match status" value="1"/>
</dbReference>
<dbReference type="EMBL" id="JAEAOA010001023">
    <property type="protein sequence ID" value="KAK3612171.1"/>
    <property type="molecule type" value="Genomic_DNA"/>
</dbReference>
<dbReference type="Proteomes" id="UP001195483">
    <property type="component" value="Unassembled WGS sequence"/>
</dbReference>
<proteinExistence type="predicted"/>
<evidence type="ECO:0000313" key="1">
    <source>
        <dbReference type="EMBL" id="KAK3612171.1"/>
    </source>
</evidence>
<dbReference type="InterPro" id="IPR036028">
    <property type="entry name" value="SH3-like_dom_sf"/>
</dbReference>
<comment type="caution">
    <text evidence="1">The sequence shown here is derived from an EMBL/GenBank/DDBJ whole genome shotgun (WGS) entry which is preliminary data.</text>
</comment>
<keyword evidence="2" id="KW-1185">Reference proteome</keyword>
<sequence length="336" mass="38847">MQHFDVEKDVSICLEAARVLRKYSLCSEEKMVLNILRKAFKKTRKTYIKAYGQTEDRRRMYKEVLIRLESKTLSKEVLKQALIVKAKEAANRFVKALQLEQTAKVNMITVMKKYDSVSKRVAVRKVQYFLDTWRTQLALYIKHSFTSTDKCVGNPYLDAFVRVLGVNAHDAVEAMFECNKRIFTTLQVNRNTDIGVDVRKVLGFEPKVKSMTQKANDRESYLEYYGLPDSVFLPPGFKWHEVEQGTRQFQVTSSDLSTTLKQEVIVVHDHKAIGKHELTCKKGMVVNQLTDANELGLALGFYKRTFPFNKKKIGFFPVKCVSSEPRLVLKKSCRQY</sequence>
<gene>
    <name evidence="1" type="ORF">CHS0354_016556</name>
</gene>
<organism evidence="1 2">
    <name type="scientific">Potamilus streckersoni</name>
    <dbReference type="NCBI Taxonomy" id="2493646"/>
    <lineage>
        <taxon>Eukaryota</taxon>
        <taxon>Metazoa</taxon>
        <taxon>Spiralia</taxon>
        <taxon>Lophotrochozoa</taxon>
        <taxon>Mollusca</taxon>
        <taxon>Bivalvia</taxon>
        <taxon>Autobranchia</taxon>
        <taxon>Heteroconchia</taxon>
        <taxon>Palaeoheterodonta</taxon>
        <taxon>Unionida</taxon>
        <taxon>Unionoidea</taxon>
        <taxon>Unionidae</taxon>
        <taxon>Ambleminae</taxon>
        <taxon>Lampsilini</taxon>
        <taxon>Potamilus</taxon>
    </lineage>
</organism>